<feature type="domain" description="Nudix hydrolase" evidence="8">
    <location>
        <begin position="292"/>
        <end position="428"/>
    </location>
</feature>
<keyword evidence="3" id="KW-0479">Metal-binding</keyword>
<evidence type="ECO:0000313" key="9">
    <source>
        <dbReference type="Ensembl" id="ENSSFOP00015012400.2"/>
    </source>
</evidence>
<organism evidence="9 10">
    <name type="scientific">Scleropages formosus</name>
    <name type="common">Asian bonytongue</name>
    <name type="synonym">Osteoglossum formosum</name>
    <dbReference type="NCBI Taxonomy" id="113540"/>
    <lineage>
        <taxon>Eukaryota</taxon>
        <taxon>Metazoa</taxon>
        <taxon>Chordata</taxon>
        <taxon>Craniata</taxon>
        <taxon>Vertebrata</taxon>
        <taxon>Euteleostomi</taxon>
        <taxon>Actinopterygii</taxon>
        <taxon>Neopterygii</taxon>
        <taxon>Teleostei</taxon>
        <taxon>Osteoglossocephala</taxon>
        <taxon>Osteoglossomorpha</taxon>
        <taxon>Osteoglossiformes</taxon>
        <taxon>Osteoglossidae</taxon>
        <taxon>Scleropages</taxon>
    </lineage>
</organism>
<dbReference type="InterPro" id="IPR045121">
    <property type="entry name" value="CoAse"/>
</dbReference>
<dbReference type="Gene3D" id="3.90.79.10">
    <property type="entry name" value="Nucleoside Triphosphate Pyrophosphohydrolase"/>
    <property type="match status" value="1"/>
</dbReference>
<keyword evidence="4" id="KW-0378">Hydrolase</keyword>
<dbReference type="PANTHER" id="PTHR12992">
    <property type="entry name" value="NUDIX HYDROLASE"/>
    <property type="match status" value="1"/>
</dbReference>
<evidence type="ECO:0000256" key="6">
    <source>
        <dbReference type="ARBA" id="ARBA00023211"/>
    </source>
</evidence>
<accession>A0A8C9V1I8</accession>
<comment type="cofactor">
    <cofactor evidence="2">
        <name>Mg(2+)</name>
        <dbReference type="ChEBI" id="CHEBI:18420"/>
    </cofactor>
</comment>
<dbReference type="SUPFAM" id="SSF55811">
    <property type="entry name" value="Nudix"/>
    <property type="match status" value="1"/>
</dbReference>
<sequence>MFGCQRLQTSSCCFRWRTSLLLLNRVLSELWLKQVWGKSGKSFNSVHFLVSNPPQQGEDRKNGKETELHHYRKENSVSKKGQDVTRFSADSFRCLAYRTPFSLPQSSGGSSGCEGFLQACSREKTVQRAVRSSSLHPSAEELSGQHGNTFVSSEPWKASFCKRLMWKNSSYPRRTVLNKHLLQKTHREEVRRSTTYSKQTHMCSIKSGRKKTWSHRQCKSFHGNSPPCWCMTLPKVGAMRAQSCWLHQGAAVPVGTTPGKNALRDSLSAENEMRCRHILKPNLSLYRMEGQGRWAAVLVSLCLENGEPAFLFTLRSSMLKGRHKGDVSFAGGKCDPSDQNVIDTALREAREELGVTVAPGSVWGVLKPRKDMSGMIIAPVIANLGPLEALSFCPNPAEVEEIFTISLSHLCCPENRSYTNFRTGDRYGYTLPVFRNGKHRVWGLTAIALDHTLKLIVNP</sequence>
<evidence type="ECO:0000313" key="10">
    <source>
        <dbReference type="Proteomes" id="UP000694397"/>
    </source>
</evidence>
<comment type="cofactor">
    <cofactor evidence="1">
        <name>Mn(2+)</name>
        <dbReference type="ChEBI" id="CHEBI:29035"/>
    </cofactor>
</comment>
<dbReference type="PROSITE" id="PS51462">
    <property type="entry name" value="NUDIX"/>
    <property type="match status" value="1"/>
</dbReference>
<reference evidence="9 10" key="1">
    <citation type="submission" date="2019-04" db="EMBL/GenBank/DDBJ databases">
        <authorList>
            <consortium name="Wellcome Sanger Institute Data Sharing"/>
        </authorList>
    </citation>
    <scope>NUCLEOTIDE SEQUENCE [LARGE SCALE GENOMIC DNA]</scope>
</reference>
<evidence type="ECO:0000259" key="8">
    <source>
        <dbReference type="PROSITE" id="PS51462"/>
    </source>
</evidence>
<feature type="chain" id="PRO_5034424666" description="Nudix hydrolase domain-containing protein" evidence="7">
    <location>
        <begin position="29"/>
        <end position="459"/>
    </location>
</feature>
<dbReference type="Ensembl" id="ENSSFOT00015012556.2">
    <property type="protein sequence ID" value="ENSSFOP00015012400.2"/>
    <property type="gene ID" value="ENSSFOG00015008018.2"/>
</dbReference>
<dbReference type="OrthoDB" id="10262892at2759"/>
<dbReference type="GO" id="GO:0010945">
    <property type="term" value="F:coenzyme A diphosphatase activity"/>
    <property type="evidence" value="ECO:0007669"/>
    <property type="project" value="InterPro"/>
</dbReference>
<keyword evidence="6" id="KW-0464">Manganese</keyword>
<keyword evidence="10" id="KW-1185">Reference proteome</keyword>
<proteinExistence type="predicted"/>
<dbReference type="PANTHER" id="PTHR12992:SF11">
    <property type="entry name" value="MITOCHONDRIAL COENZYME A DIPHOSPHATASE NUDT8"/>
    <property type="match status" value="1"/>
</dbReference>
<evidence type="ECO:0000256" key="1">
    <source>
        <dbReference type="ARBA" id="ARBA00001936"/>
    </source>
</evidence>
<dbReference type="AlphaFoldDB" id="A0A8C9V1I8"/>
<gene>
    <name evidence="9" type="primary">nudt8</name>
</gene>
<evidence type="ECO:0000256" key="3">
    <source>
        <dbReference type="ARBA" id="ARBA00022723"/>
    </source>
</evidence>
<evidence type="ECO:0000256" key="7">
    <source>
        <dbReference type="SAM" id="SignalP"/>
    </source>
</evidence>
<reference evidence="9" key="2">
    <citation type="submission" date="2025-08" db="UniProtKB">
        <authorList>
            <consortium name="Ensembl"/>
        </authorList>
    </citation>
    <scope>IDENTIFICATION</scope>
</reference>
<dbReference type="GeneID" id="108928680"/>
<keyword evidence="7" id="KW-0732">Signal</keyword>
<dbReference type="CDD" id="cd03426">
    <property type="entry name" value="NUDIX_CoAse_Nudt7"/>
    <property type="match status" value="1"/>
</dbReference>
<dbReference type="Pfam" id="PF00293">
    <property type="entry name" value="NUDIX"/>
    <property type="match status" value="1"/>
</dbReference>
<dbReference type="InterPro" id="IPR015797">
    <property type="entry name" value="NUDIX_hydrolase-like_dom_sf"/>
</dbReference>
<dbReference type="RefSeq" id="XP_029111516.1">
    <property type="nucleotide sequence ID" value="XM_029255683.1"/>
</dbReference>
<evidence type="ECO:0000256" key="5">
    <source>
        <dbReference type="ARBA" id="ARBA00022842"/>
    </source>
</evidence>
<dbReference type="CTD" id="254552"/>
<feature type="signal peptide" evidence="7">
    <location>
        <begin position="1"/>
        <end position="28"/>
    </location>
</feature>
<evidence type="ECO:0000256" key="2">
    <source>
        <dbReference type="ARBA" id="ARBA00001946"/>
    </source>
</evidence>
<dbReference type="GO" id="GO:0046872">
    <property type="term" value="F:metal ion binding"/>
    <property type="evidence" value="ECO:0007669"/>
    <property type="project" value="UniProtKB-KW"/>
</dbReference>
<dbReference type="InterPro" id="IPR000086">
    <property type="entry name" value="NUDIX_hydrolase_dom"/>
</dbReference>
<keyword evidence="5" id="KW-0460">Magnesium</keyword>
<protein>
    <recommendedName>
        <fullName evidence="8">Nudix hydrolase domain-containing protein</fullName>
    </recommendedName>
</protein>
<dbReference type="GeneTree" id="ENSGT00940000162775"/>
<evidence type="ECO:0000256" key="4">
    <source>
        <dbReference type="ARBA" id="ARBA00022801"/>
    </source>
</evidence>
<name>A0A8C9V1I8_SCLFO</name>
<dbReference type="RefSeq" id="XP_029111515.1">
    <property type="nucleotide sequence ID" value="XM_029255682.1"/>
</dbReference>
<dbReference type="Proteomes" id="UP000694397">
    <property type="component" value="Chromosome 10"/>
</dbReference>
<reference evidence="9" key="3">
    <citation type="submission" date="2025-09" db="UniProtKB">
        <authorList>
            <consortium name="Ensembl"/>
        </authorList>
    </citation>
    <scope>IDENTIFICATION</scope>
</reference>